<keyword evidence="4 14" id="KW-0479">Metal-binding</keyword>
<evidence type="ECO:0000256" key="14">
    <source>
        <dbReference type="HAMAP-Rule" id="MF_01125"/>
    </source>
</evidence>
<dbReference type="InterPro" id="IPR011545">
    <property type="entry name" value="DEAD/DEAH_box_helicase_dom"/>
</dbReference>
<dbReference type="CDD" id="cd18798">
    <property type="entry name" value="SF2_C_reverse_gyrase"/>
    <property type="match status" value="1"/>
</dbReference>
<dbReference type="PROSITE" id="PS52039">
    <property type="entry name" value="TOPO_IA_2"/>
    <property type="match status" value="1"/>
</dbReference>
<dbReference type="GO" id="GO:0003677">
    <property type="term" value="F:DNA binding"/>
    <property type="evidence" value="ECO:0007669"/>
    <property type="project" value="UniProtKB-UniRule"/>
</dbReference>
<comment type="cofactor">
    <cofactor evidence="14">
        <name>Zn(2+)</name>
        <dbReference type="ChEBI" id="CHEBI:29105"/>
    </cofactor>
    <text evidence="14">Binds 1 or 2 zinc ions per subunit.</text>
</comment>
<evidence type="ECO:0000259" key="16">
    <source>
        <dbReference type="PROSITE" id="PS50880"/>
    </source>
</evidence>
<dbReference type="PROSITE" id="PS52037">
    <property type="entry name" value="ZF_RG_C"/>
    <property type="match status" value="1"/>
</dbReference>
<dbReference type="CDD" id="cd00186">
    <property type="entry name" value="TOP1Ac"/>
    <property type="match status" value="1"/>
</dbReference>
<accession>A0A7C1I666</accession>
<dbReference type="CDD" id="cd17924">
    <property type="entry name" value="DDXDc_reverse_gyrase"/>
    <property type="match status" value="1"/>
</dbReference>
<dbReference type="GO" id="GO:0016787">
    <property type="term" value="F:hydrolase activity"/>
    <property type="evidence" value="ECO:0007669"/>
    <property type="project" value="UniProtKB-KW"/>
</dbReference>
<evidence type="ECO:0000259" key="17">
    <source>
        <dbReference type="PROSITE" id="PS51192"/>
    </source>
</evidence>
<evidence type="ECO:0000256" key="3">
    <source>
        <dbReference type="ARBA" id="ARBA00022490"/>
    </source>
</evidence>
<proteinExistence type="inferred from homology"/>
<dbReference type="PROSITE" id="PS50880">
    <property type="entry name" value="TOPRIM"/>
    <property type="match status" value="1"/>
</dbReference>
<dbReference type="AlphaFoldDB" id="A0A7C1I666"/>
<keyword evidence="3 14" id="KW-0963">Cytoplasm</keyword>
<feature type="region of interest" description="Topoisomerase I" evidence="14">
    <location>
        <begin position="636"/>
        <end position="1262"/>
    </location>
</feature>
<name>A0A7C1I666_9CREN</name>
<dbReference type="InterPro" id="IPR013497">
    <property type="entry name" value="Topo_IA_cen"/>
</dbReference>
<keyword evidence="6 14" id="KW-0863">Zinc-finger</keyword>
<feature type="domain" description="Helicase ATP-binding" evidence="17">
    <location>
        <begin position="104"/>
        <end position="326"/>
    </location>
</feature>
<evidence type="ECO:0000313" key="20">
    <source>
        <dbReference type="EMBL" id="HDS11048.1"/>
    </source>
</evidence>
<evidence type="ECO:0000256" key="2">
    <source>
        <dbReference type="ARBA" id="ARBA00011245"/>
    </source>
</evidence>
<dbReference type="Gene3D" id="2.60.510.20">
    <property type="match status" value="1"/>
</dbReference>
<dbReference type="InterPro" id="IPR013826">
    <property type="entry name" value="Topo_IA_cen_sub3"/>
</dbReference>
<feature type="binding site" evidence="14">
    <location>
        <position position="100"/>
    </location>
    <ligand>
        <name>ATP</name>
        <dbReference type="ChEBI" id="CHEBI:30616"/>
    </ligand>
</feature>
<dbReference type="InterPro" id="IPR003602">
    <property type="entry name" value="Topo_IA_DNA-bd_dom"/>
</dbReference>
<keyword evidence="5 14" id="KW-0547">Nucleotide-binding</keyword>
<dbReference type="Gene3D" id="1.10.290.10">
    <property type="entry name" value="Topoisomerase I, domain 4"/>
    <property type="match status" value="1"/>
</dbReference>
<dbReference type="Pfam" id="PF01751">
    <property type="entry name" value="Toprim"/>
    <property type="match status" value="1"/>
</dbReference>
<evidence type="ECO:0000259" key="18">
    <source>
        <dbReference type="PROSITE" id="PS52036"/>
    </source>
</evidence>
<dbReference type="InterPro" id="IPR023405">
    <property type="entry name" value="Topo_IA_core_domain"/>
</dbReference>
<dbReference type="InterPro" id="IPR014001">
    <property type="entry name" value="Helicase_ATP-bd"/>
</dbReference>
<dbReference type="EC" id="5.6.2.-" evidence="14"/>
<dbReference type="SMART" id="SM00493">
    <property type="entry name" value="TOPRIM"/>
    <property type="match status" value="1"/>
</dbReference>
<feature type="domain" description="Topo IA-type catalytic" evidence="19">
    <location>
        <begin position="823"/>
        <end position="1230"/>
    </location>
</feature>
<comment type="subunit">
    <text evidence="2 14">Monomer.</text>
</comment>
<dbReference type="SMART" id="SM00382">
    <property type="entry name" value="AAA"/>
    <property type="match status" value="1"/>
</dbReference>
<comment type="caution">
    <text evidence="20">The sequence shown here is derived from an EMBL/GenBank/DDBJ whole genome shotgun (WGS) entry which is preliminary data.</text>
</comment>
<keyword evidence="7 14" id="KW-0862">Zinc</keyword>
<dbReference type="GO" id="GO:0006265">
    <property type="term" value="P:DNA topological change"/>
    <property type="evidence" value="ECO:0007669"/>
    <property type="project" value="UniProtKB-UniRule"/>
</dbReference>
<dbReference type="PANTHER" id="PTHR43505:SF1">
    <property type="entry name" value="REVERSE GYRASE"/>
    <property type="match status" value="1"/>
</dbReference>
<keyword evidence="8 14" id="KW-0067">ATP-binding</keyword>
<evidence type="ECO:0000256" key="4">
    <source>
        <dbReference type="ARBA" id="ARBA00022723"/>
    </source>
</evidence>
<comment type="subcellular location">
    <subcellularLocation>
        <location evidence="1 14">Cytoplasm</location>
    </subcellularLocation>
</comment>
<dbReference type="Gene3D" id="2.20.20.30">
    <property type="entry name" value="reverse gyrase domain"/>
    <property type="match status" value="1"/>
</dbReference>
<dbReference type="GO" id="GO:0008270">
    <property type="term" value="F:zinc ion binding"/>
    <property type="evidence" value="ECO:0007669"/>
    <property type="project" value="UniProtKB-UniRule"/>
</dbReference>
<protein>
    <recommendedName>
        <fullName evidence="14 15">Reverse gyrase</fullName>
        <ecNumber evidence="14">5.6.2.-</ecNumber>
    </recommendedName>
</protein>
<evidence type="ECO:0000256" key="10">
    <source>
        <dbReference type="ARBA" id="ARBA00023125"/>
    </source>
</evidence>
<keyword evidence="14 20" id="KW-0378">Hydrolase</keyword>
<dbReference type="SMART" id="SM00436">
    <property type="entry name" value="TOP1Bc"/>
    <property type="match status" value="1"/>
</dbReference>
<evidence type="ECO:0000256" key="12">
    <source>
        <dbReference type="ARBA" id="ARBA00043976"/>
    </source>
</evidence>
<dbReference type="GO" id="GO:0005524">
    <property type="term" value="F:ATP binding"/>
    <property type="evidence" value="ECO:0007669"/>
    <property type="project" value="UniProtKB-UniRule"/>
</dbReference>
<evidence type="ECO:0000256" key="8">
    <source>
        <dbReference type="ARBA" id="ARBA00022840"/>
    </source>
</evidence>
<dbReference type="SMART" id="SM00437">
    <property type="entry name" value="TOP1Ac"/>
    <property type="match status" value="1"/>
</dbReference>
<dbReference type="SUPFAM" id="SSF56712">
    <property type="entry name" value="Prokaryotic type I DNA topoisomerase"/>
    <property type="match status" value="1"/>
</dbReference>
<dbReference type="PROSITE" id="PS51192">
    <property type="entry name" value="HELICASE_ATP_BIND_1"/>
    <property type="match status" value="1"/>
</dbReference>
<evidence type="ECO:0000256" key="7">
    <source>
        <dbReference type="ARBA" id="ARBA00022833"/>
    </source>
</evidence>
<dbReference type="PRINTS" id="PR00417">
    <property type="entry name" value="PRTPISMRASEI"/>
</dbReference>
<dbReference type="HAMAP" id="MF_01125">
    <property type="entry name" value="Reverse_gyrase"/>
    <property type="match status" value="1"/>
</dbReference>
<comment type="domain">
    <text evidence="14">Introduction of positive supercoils requires the cooperation of both domains. The helicase-like domain probably does not directly unwind DNA, but more likely acts by driving ATP-dependent conformational changes within the whole enzyme. A beta hairpin in the 'latch' region of the N-terminal domain plays a regulatory role in the enzyme, repressing topoisomerase activity in the absence of ATP and preventing the enzyme from acting as an ATP-independent relaxing enzyme; it also helps to coordinate nucleotide hydrolysis by the ATPase domain with the supercoiling activity of the topoisomerase domain.</text>
</comment>
<dbReference type="InterPro" id="IPR013824">
    <property type="entry name" value="Topo_IA_cen_sub1"/>
</dbReference>
<reference evidence="20" key="1">
    <citation type="journal article" date="2020" name="mSystems">
        <title>Genome- and Community-Level Interaction Insights into Carbon Utilization and Element Cycling Functions of Hydrothermarchaeota in Hydrothermal Sediment.</title>
        <authorList>
            <person name="Zhou Z."/>
            <person name="Liu Y."/>
            <person name="Xu W."/>
            <person name="Pan J."/>
            <person name="Luo Z.H."/>
            <person name="Li M."/>
        </authorList>
    </citation>
    <scope>NUCLEOTIDE SEQUENCE [LARGE SCALE GENOMIC DNA]</scope>
    <source>
        <strain evidence="20">SpSt-123</strain>
    </source>
</reference>
<comment type="miscellaneous">
    <text evidence="14">This enzyme is the only unique feature of hyperthermophilic bacteria/archaea known and seems to be essential for adaptation to life at high temperatures. It may play a role in stabilization of DNA at high temperatures.</text>
</comment>
<keyword evidence="11 14" id="KW-0413">Isomerase</keyword>
<dbReference type="InterPro" id="IPR040569">
    <property type="entry name" value="Znf_Rg"/>
</dbReference>
<sequence>MYLASNKLFLNAVYTDLCPVCGGPISSGRLSMGLPCSTCLPESEIPKNIGSMRFEDRIKAIASRLKGVTVYHYLSSLIDEYRELEKLLVKCIGKGFWSLQRTWAIRLLRNESFAITAPTGVGKTTLLLIYAVYMAHKGRKVYMLVPTENLVDQTVSKLSDFLSKTGIKARVLGYKSRVSARVKEEILGRIRSLDYDILVTTTAFLSRRFDLLRSSGARFDVVLVDDADSLLKNTGNIDKVLMLLGFTEEELRIAYELVKLKMMYGYALSIKSEDAVDIALKIEELSLKLNEMRGASPRGQLIIASATGRQIGLKPKLFKELLDFEVGSIQNYMRNVIDTYIIVKSPGDRDEKLLSIVRKLGRGGIILVSRDMGAGEARRITEYLASGGVRAALALSGKRAVDKLVKGEVDVLVGVSSYYGTLVRGIDLPLHIKYVIFIGVPKTKIELRKGLQSPVRVLRIAASLAGYIGEDFVNELTRTFNRLSPNEKQALRIMMMKNEAPNGESRLSKAYDLFRAAVEKIYDTAWRLLNNGNNKFLLVGTSVVTIIDNQLYLIVPDPLSYIQASGRTSRFINNGMTLGLAVTLETSEELVESLRRRLEWYLYEFSFRGAGNLDFEAIRKELDKSREDGSNNLLFKPARAVLIVVESPTKAKTIASFFGRPARRRFGSRVLAYETPIIDAKTREAYLGIIIATRGHVYDLVSDEKIGLHGVVLGNSFIAPVYASIKKCLRCGEQFSSLSNKCPKCGEERKLLLSRDVALSLRALAFEVEEVLLATDPDSEGEKIAWDIYNVVAPFSRIIRRIEFHEVTKDAIIQALREPRSVNENKVLSQVFRRITDRWIGFSSSEKLWEVFDKRWLGSGRVQVPVLGWIINRYNSWKASRGYVVKIKLSQGPVLRKFYRDKNDASSLVEEANRIREAEIVSYKDEVKQAMPQPPLTTDELLLLANYKLGLPSSTAMKIAQELFESGLITYHRTDSTRVSTAGIGIARHYITNVLGKPEWFAPRTWGEGGAHEAIRPTQPISPEELWRRYMEGLIKTVIPLTPLHIKLYDLIFRRFMSSQMKPSMIVETELKMKIGQNELSLTTCTGVIEDGFTSVWPLDCHEQLRRYIDAGRIPIESVLMERGSEVTLFKEGEVVRLMKEKKIGRPSTYAKTISSLKRHGYIIESRKARFLVPTRTGIEVYDYLMRNYSSIFAESRTAELEESLRKIEENGVGELALLMNSLLMELREYGLVNEEKQLFETLIVIPGLRNEIESLDYSLSG</sequence>
<dbReference type="SMART" id="SM00487">
    <property type="entry name" value="DEXDc"/>
    <property type="match status" value="1"/>
</dbReference>
<dbReference type="InterPro" id="IPR003601">
    <property type="entry name" value="Topo_IA_2"/>
</dbReference>
<dbReference type="InterPro" id="IPR006171">
    <property type="entry name" value="TOPRIM_dom"/>
</dbReference>
<dbReference type="PANTHER" id="PTHR43505">
    <property type="entry name" value="REVERSE GYRASE"/>
    <property type="match status" value="1"/>
</dbReference>
<dbReference type="InterPro" id="IPR003593">
    <property type="entry name" value="AAA+_ATPase"/>
</dbReference>
<dbReference type="EMBL" id="DSDY01000166">
    <property type="protein sequence ID" value="HDS11048.1"/>
    <property type="molecule type" value="Genomic_DNA"/>
</dbReference>
<dbReference type="Pfam" id="PF17915">
    <property type="entry name" value="zf_Rg"/>
    <property type="match status" value="1"/>
</dbReference>
<feature type="domain" description="Toprim" evidence="16">
    <location>
        <begin position="640"/>
        <end position="807"/>
    </location>
</feature>
<evidence type="ECO:0000256" key="9">
    <source>
        <dbReference type="ARBA" id="ARBA00023029"/>
    </source>
</evidence>
<comment type="similarity">
    <text evidence="12 14">In the N-terminal section; belongs to the DEAD box helicase family. DDVD subfamily.</text>
</comment>
<dbReference type="Gene3D" id="3.40.50.300">
    <property type="entry name" value="P-loop containing nucleotide triphosphate hydrolases"/>
    <property type="match status" value="3"/>
</dbReference>
<comment type="function">
    <text evidence="14">Modifies the topological state of DNA by introducing positive supercoils in an ATP-dependent process, increasing the linking number in steps of +1. Binds to single-stranded DNA, transiently cleaves and then rejoins the ends, introducing a positive supercoil in the process. The scissile phosphodiester is attacked by the catalytic tyrosine of the enzyme, resulting in the formation of a DNA-(5'-phosphotyrosyl)-enzyme intermediate. Probably involved in rewinding DNA strands in regions of the chromosome that have opened up to allow replication, transcription, DNA repair and/or for DNA protection.</text>
</comment>
<dbReference type="GO" id="GO:0008094">
    <property type="term" value="F:ATP-dependent activity, acting on DNA"/>
    <property type="evidence" value="ECO:0007669"/>
    <property type="project" value="UniProtKB-UniRule"/>
</dbReference>
<dbReference type="Gene3D" id="3.40.50.140">
    <property type="match status" value="1"/>
</dbReference>
<evidence type="ECO:0000256" key="13">
    <source>
        <dbReference type="ARBA" id="ARBA00049360"/>
    </source>
</evidence>
<gene>
    <name evidence="14 20" type="primary">rgy</name>
    <name evidence="20" type="ORF">ENO04_05500</name>
</gene>
<evidence type="ECO:0000256" key="6">
    <source>
        <dbReference type="ARBA" id="ARBA00022771"/>
    </source>
</evidence>
<dbReference type="Gene3D" id="1.10.460.10">
    <property type="entry name" value="Topoisomerase I, domain 2"/>
    <property type="match status" value="1"/>
</dbReference>
<comment type="similarity">
    <text evidence="14">In the C-terminal section; belongs to the type IA topoisomerase family.</text>
</comment>
<dbReference type="Pfam" id="PF01131">
    <property type="entry name" value="Topoisom_bac"/>
    <property type="match status" value="1"/>
</dbReference>
<comment type="function">
    <text evidence="15">Modifies the topological state of DNA by introducing positive supercoils in an ATP-dependent process, increasing the linking number in steps of +1. Binds to single-stranded DNA, transiently cleaves and then rejoins the ends, introducing a positive supercoil in the process. The scissile phosphodiester is attacked by the catalytic tyrosine of the enzyme, resulting in the formation of a DNA-(5'-phosphotyrosyl)-enzyme intermediate. Involved in rewinding DNA strands in regions of the chromosome that have opened up to allow replication, transcription, DNA repair and/or for DNA protection.</text>
</comment>
<dbReference type="Pfam" id="PF00270">
    <property type="entry name" value="DEAD"/>
    <property type="match status" value="1"/>
</dbReference>
<dbReference type="GO" id="GO:0160097">
    <property type="term" value="F:reverse gyrase activity"/>
    <property type="evidence" value="ECO:0007669"/>
    <property type="project" value="UniProtKB-UniRule"/>
</dbReference>
<feature type="active site" description="O-(5'-phospho-DNA)-tyrosine intermediate" evidence="14">
    <location>
        <position position="971"/>
    </location>
</feature>
<keyword evidence="10 14" id="KW-0238">DNA-binding</keyword>
<evidence type="ECO:0000256" key="5">
    <source>
        <dbReference type="ARBA" id="ARBA00022741"/>
    </source>
</evidence>
<dbReference type="SUPFAM" id="SSF52540">
    <property type="entry name" value="P-loop containing nucleoside triphosphate hydrolases"/>
    <property type="match status" value="2"/>
</dbReference>
<comment type="catalytic activity">
    <reaction evidence="13 14 15">
        <text>ATP + H2O = ADP + phosphate + H(+)</text>
        <dbReference type="Rhea" id="RHEA:13065"/>
        <dbReference type="ChEBI" id="CHEBI:15377"/>
        <dbReference type="ChEBI" id="CHEBI:15378"/>
        <dbReference type="ChEBI" id="CHEBI:30616"/>
        <dbReference type="ChEBI" id="CHEBI:43474"/>
        <dbReference type="ChEBI" id="CHEBI:456216"/>
    </reaction>
</comment>
<keyword evidence="9 14" id="KW-0799">Topoisomerase</keyword>
<dbReference type="NCBIfam" id="TIGR01054">
    <property type="entry name" value="rgy"/>
    <property type="match status" value="1"/>
</dbReference>
<dbReference type="GO" id="GO:0006260">
    <property type="term" value="P:DNA replication"/>
    <property type="evidence" value="ECO:0007669"/>
    <property type="project" value="UniProtKB-UniRule"/>
</dbReference>
<evidence type="ECO:0000256" key="15">
    <source>
        <dbReference type="RuleBase" id="RU004026"/>
    </source>
</evidence>
<dbReference type="GO" id="GO:0005737">
    <property type="term" value="C:cytoplasm"/>
    <property type="evidence" value="ECO:0007669"/>
    <property type="project" value="UniProtKB-SubCell"/>
</dbReference>
<organism evidence="20">
    <name type="scientific">Fervidicoccus fontis</name>
    <dbReference type="NCBI Taxonomy" id="683846"/>
    <lineage>
        <taxon>Archaea</taxon>
        <taxon>Thermoproteota</taxon>
        <taxon>Thermoprotei</taxon>
        <taxon>Fervidicoccales</taxon>
        <taxon>Fervidicoccaceae</taxon>
        <taxon>Fervidicoccus</taxon>
    </lineage>
</organism>
<dbReference type="PROSITE" id="PS52036">
    <property type="entry name" value="ZF_RG_N"/>
    <property type="match status" value="1"/>
</dbReference>
<evidence type="ECO:0000256" key="11">
    <source>
        <dbReference type="ARBA" id="ARBA00023235"/>
    </source>
</evidence>
<evidence type="ECO:0000256" key="1">
    <source>
        <dbReference type="ARBA" id="ARBA00004496"/>
    </source>
</evidence>
<dbReference type="InterPro" id="IPR027417">
    <property type="entry name" value="P-loop_NTPase"/>
</dbReference>
<feature type="domain" description="RG N-terminal-type" evidence="18">
    <location>
        <begin position="8"/>
        <end position="47"/>
    </location>
</feature>
<dbReference type="InterPro" id="IPR005736">
    <property type="entry name" value="Reverse_gyrase"/>
</dbReference>
<evidence type="ECO:0000259" key="19">
    <source>
        <dbReference type="PROSITE" id="PS52039"/>
    </source>
</evidence>